<dbReference type="OrthoDB" id="340608at2759"/>
<dbReference type="GO" id="GO:0005886">
    <property type="term" value="C:plasma membrane"/>
    <property type="evidence" value="ECO:0007669"/>
    <property type="project" value="TreeGrafter"/>
</dbReference>
<dbReference type="InterPro" id="IPR005045">
    <property type="entry name" value="CDC50/LEM3_fam"/>
</dbReference>
<proteinExistence type="inferred from homology"/>
<evidence type="ECO:0000256" key="3">
    <source>
        <dbReference type="ARBA" id="ARBA00022692"/>
    </source>
</evidence>
<dbReference type="GO" id="GO:0045332">
    <property type="term" value="P:phospholipid translocation"/>
    <property type="evidence" value="ECO:0007669"/>
    <property type="project" value="UniProtKB-UniRule"/>
</dbReference>
<evidence type="ECO:0000313" key="9">
    <source>
        <dbReference type="EMBL" id="ODV95533.1"/>
    </source>
</evidence>
<accession>A0A1E4TUS5</accession>
<gene>
    <name evidence="9" type="ORF">PACTADRAFT_50244</name>
</gene>
<dbReference type="STRING" id="669874.A0A1E4TUS5"/>
<comment type="subcellular location">
    <subcellularLocation>
        <location evidence="1">Membrane</location>
        <topology evidence="1">Multi-pass membrane protein</topology>
    </subcellularLocation>
</comment>
<sequence>MNFLRRRRNSSDSDLTPTGVSGVSNIQKSRKPPNTAFRQQRLKAYQIILTPKTVLPLLIVLAVILIPLGVALLYTTYKVQHLTIDYSACDSLEVSDSYSTIPSKYIGHHFKNSTALSNINASWKLTNETTDSGYNLTCNIEFDLPNDLKPPIYLYYKLTNFYQNHREYVKSYDLNQLKGDAVTESNLDSECKPLKTLNDKIIYPCGLVANSVFNDSISSSALQSSSGDSSDYIFTDKDIAWSSDRKLFQKTTYTASQIVPPPNWMKKYPDGYTDDNIPDISEDEFFQNWMRTAALPSFMKLAFKNTTATLSSGTYILEIELNYPVTIFGGTKSFVLTTNSIVGGRNLSLGVCYIVVGGLCLVFFIGFLFKQLIKPRKIGDHTSLMNIENENSNNIAFGDNQFFIHTASGVTSTSTSTSHHHNNNNPEASAINDRRDLL</sequence>
<dbReference type="PANTHER" id="PTHR10926">
    <property type="entry name" value="CELL CYCLE CONTROL PROTEIN 50"/>
    <property type="match status" value="1"/>
</dbReference>
<feature type="transmembrane region" description="Helical" evidence="8">
    <location>
        <begin position="347"/>
        <end position="369"/>
    </location>
</feature>
<evidence type="ECO:0000256" key="4">
    <source>
        <dbReference type="ARBA" id="ARBA00022989"/>
    </source>
</evidence>
<comment type="similarity">
    <text evidence="2 6">Belongs to the CDC50/LEM3 family.</text>
</comment>
<evidence type="ECO:0000256" key="2">
    <source>
        <dbReference type="ARBA" id="ARBA00009457"/>
    </source>
</evidence>
<dbReference type="GO" id="GO:0005794">
    <property type="term" value="C:Golgi apparatus"/>
    <property type="evidence" value="ECO:0007669"/>
    <property type="project" value="TreeGrafter"/>
</dbReference>
<dbReference type="GO" id="GO:0005783">
    <property type="term" value="C:endoplasmic reticulum"/>
    <property type="evidence" value="ECO:0007669"/>
    <property type="project" value="TreeGrafter"/>
</dbReference>
<dbReference type="PANTHER" id="PTHR10926:SF0">
    <property type="entry name" value="CDC50, ISOFORM A"/>
    <property type="match status" value="1"/>
</dbReference>
<feature type="transmembrane region" description="Helical" evidence="8">
    <location>
        <begin position="53"/>
        <end position="74"/>
    </location>
</feature>
<keyword evidence="4 8" id="KW-1133">Transmembrane helix</keyword>
<keyword evidence="10" id="KW-1185">Reference proteome</keyword>
<keyword evidence="3 8" id="KW-0812">Transmembrane</keyword>
<feature type="compositionally biased region" description="Polar residues" evidence="7">
    <location>
        <begin position="12"/>
        <end position="27"/>
    </location>
</feature>
<protein>
    <recommendedName>
        <fullName evidence="11">Cell division control protein 50</fullName>
    </recommendedName>
</protein>
<feature type="region of interest" description="Disordered" evidence="7">
    <location>
        <begin position="1"/>
        <end position="32"/>
    </location>
</feature>
<feature type="region of interest" description="Disordered" evidence="7">
    <location>
        <begin position="413"/>
        <end position="438"/>
    </location>
</feature>
<evidence type="ECO:0000256" key="6">
    <source>
        <dbReference type="PIRNR" id="PIRNR015840"/>
    </source>
</evidence>
<dbReference type="Pfam" id="PF03381">
    <property type="entry name" value="CDC50"/>
    <property type="match status" value="1"/>
</dbReference>
<evidence type="ECO:0000256" key="8">
    <source>
        <dbReference type="SAM" id="Phobius"/>
    </source>
</evidence>
<dbReference type="Proteomes" id="UP000094236">
    <property type="component" value="Unassembled WGS sequence"/>
</dbReference>
<dbReference type="PIRSF" id="PIRSF015840">
    <property type="entry name" value="DUF284_TM_euk"/>
    <property type="match status" value="1"/>
</dbReference>
<dbReference type="AlphaFoldDB" id="A0A1E4TUS5"/>
<dbReference type="EMBL" id="KV454014">
    <property type="protein sequence ID" value="ODV95533.1"/>
    <property type="molecule type" value="Genomic_DNA"/>
</dbReference>
<evidence type="ECO:0000313" key="10">
    <source>
        <dbReference type="Proteomes" id="UP000094236"/>
    </source>
</evidence>
<keyword evidence="5 6" id="KW-0472">Membrane</keyword>
<evidence type="ECO:0000256" key="5">
    <source>
        <dbReference type="ARBA" id="ARBA00023136"/>
    </source>
</evidence>
<evidence type="ECO:0008006" key="11">
    <source>
        <dbReference type="Google" id="ProtNLM"/>
    </source>
</evidence>
<reference evidence="10" key="1">
    <citation type="submission" date="2016-05" db="EMBL/GenBank/DDBJ databases">
        <title>Comparative genomics of biotechnologically important yeasts.</title>
        <authorList>
            <consortium name="DOE Joint Genome Institute"/>
            <person name="Riley R."/>
            <person name="Haridas S."/>
            <person name="Wolfe K.H."/>
            <person name="Lopes M.R."/>
            <person name="Hittinger C.T."/>
            <person name="Goker M."/>
            <person name="Salamov A."/>
            <person name="Wisecaver J."/>
            <person name="Long T.M."/>
            <person name="Aerts A.L."/>
            <person name="Barry K."/>
            <person name="Choi C."/>
            <person name="Clum A."/>
            <person name="Coughlan A.Y."/>
            <person name="Deshpande S."/>
            <person name="Douglass A.P."/>
            <person name="Hanson S.J."/>
            <person name="Klenk H.-P."/>
            <person name="Labutti K."/>
            <person name="Lapidus A."/>
            <person name="Lindquist E."/>
            <person name="Lipzen A."/>
            <person name="Meier-Kolthoff J.P."/>
            <person name="Ohm R.A."/>
            <person name="Otillar R.P."/>
            <person name="Pangilinan J."/>
            <person name="Peng Y."/>
            <person name="Rokas A."/>
            <person name="Rosa C.A."/>
            <person name="Scheuner C."/>
            <person name="Sibirny A.A."/>
            <person name="Slot J.C."/>
            <person name="Stielow J.B."/>
            <person name="Sun H."/>
            <person name="Kurtzman C.P."/>
            <person name="Blackwell M."/>
            <person name="Grigoriev I.V."/>
            <person name="Jeffries T.W."/>
        </authorList>
    </citation>
    <scope>NUCLEOTIDE SEQUENCE [LARGE SCALE GENOMIC DNA]</scope>
    <source>
        <strain evidence="10">NRRL Y-2460</strain>
    </source>
</reference>
<name>A0A1E4TUS5_PACTA</name>
<organism evidence="9 10">
    <name type="scientific">Pachysolen tannophilus NRRL Y-2460</name>
    <dbReference type="NCBI Taxonomy" id="669874"/>
    <lineage>
        <taxon>Eukaryota</taxon>
        <taxon>Fungi</taxon>
        <taxon>Dikarya</taxon>
        <taxon>Ascomycota</taxon>
        <taxon>Saccharomycotina</taxon>
        <taxon>Pichiomycetes</taxon>
        <taxon>Pachysolenaceae</taxon>
        <taxon>Pachysolen</taxon>
    </lineage>
</organism>
<evidence type="ECO:0000256" key="1">
    <source>
        <dbReference type="ARBA" id="ARBA00004141"/>
    </source>
</evidence>
<evidence type="ECO:0000256" key="7">
    <source>
        <dbReference type="SAM" id="MobiDB-lite"/>
    </source>
</evidence>